<evidence type="ECO:0000256" key="7">
    <source>
        <dbReference type="SAM" id="Phobius"/>
    </source>
</evidence>
<evidence type="ECO:0000259" key="8">
    <source>
        <dbReference type="PROSITE" id="PS50922"/>
    </source>
</evidence>
<dbReference type="GeneID" id="63722587"/>
<dbReference type="VEuPathDB" id="FungiDB:ASPVEDRAFT_133943"/>
<dbReference type="GO" id="GO:0050291">
    <property type="term" value="F:sphingosine N-acyltransferase activity"/>
    <property type="evidence" value="ECO:0007669"/>
    <property type="project" value="InterPro"/>
</dbReference>
<dbReference type="SMART" id="SM00724">
    <property type="entry name" value="TLC"/>
    <property type="match status" value="1"/>
</dbReference>
<dbReference type="Proteomes" id="UP000184073">
    <property type="component" value="Unassembled WGS sequence"/>
</dbReference>
<dbReference type="OrthoDB" id="256333at2759"/>
<evidence type="ECO:0000256" key="6">
    <source>
        <dbReference type="PROSITE-ProRule" id="PRU00205"/>
    </source>
</evidence>
<evidence type="ECO:0000256" key="5">
    <source>
        <dbReference type="ARBA" id="ARBA00023136"/>
    </source>
</evidence>
<reference evidence="10" key="1">
    <citation type="journal article" date="2017" name="Genome Biol.">
        <title>Comparative genomics reveals high biological diversity and specific adaptations in the industrially and medically important fungal genus Aspergillus.</title>
        <authorList>
            <person name="de Vries R.P."/>
            <person name="Riley R."/>
            <person name="Wiebenga A."/>
            <person name="Aguilar-Osorio G."/>
            <person name="Amillis S."/>
            <person name="Uchima C.A."/>
            <person name="Anderluh G."/>
            <person name="Asadollahi M."/>
            <person name="Askin M."/>
            <person name="Barry K."/>
            <person name="Battaglia E."/>
            <person name="Bayram O."/>
            <person name="Benocci T."/>
            <person name="Braus-Stromeyer S.A."/>
            <person name="Caldana C."/>
            <person name="Canovas D."/>
            <person name="Cerqueira G.C."/>
            <person name="Chen F."/>
            <person name="Chen W."/>
            <person name="Choi C."/>
            <person name="Clum A."/>
            <person name="Dos Santos R.A."/>
            <person name="Damasio A.R."/>
            <person name="Diallinas G."/>
            <person name="Emri T."/>
            <person name="Fekete E."/>
            <person name="Flipphi M."/>
            <person name="Freyberg S."/>
            <person name="Gallo A."/>
            <person name="Gournas C."/>
            <person name="Habgood R."/>
            <person name="Hainaut M."/>
            <person name="Harispe M.L."/>
            <person name="Henrissat B."/>
            <person name="Hilden K.S."/>
            <person name="Hope R."/>
            <person name="Hossain A."/>
            <person name="Karabika E."/>
            <person name="Karaffa L."/>
            <person name="Karanyi Z."/>
            <person name="Krasevec N."/>
            <person name="Kuo A."/>
            <person name="Kusch H."/>
            <person name="LaButti K."/>
            <person name="Lagendijk E.L."/>
            <person name="Lapidus A."/>
            <person name="Levasseur A."/>
            <person name="Lindquist E."/>
            <person name="Lipzen A."/>
            <person name="Logrieco A.F."/>
            <person name="MacCabe A."/>
            <person name="Maekelae M.R."/>
            <person name="Malavazi I."/>
            <person name="Melin P."/>
            <person name="Meyer V."/>
            <person name="Mielnichuk N."/>
            <person name="Miskei M."/>
            <person name="Molnar A.P."/>
            <person name="Mule G."/>
            <person name="Ngan C.Y."/>
            <person name="Orejas M."/>
            <person name="Orosz E."/>
            <person name="Ouedraogo J.P."/>
            <person name="Overkamp K.M."/>
            <person name="Park H.-S."/>
            <person name="Perrone G."/>
            <person name="Piumi F."/>
            <person name="Punt P.J."/>
            <person name="Ram A.F."/>
            <person name="Ramon A."/>
            <person name="Rauscher S."/>
            <person name="Record E."/>
            <person name="Riano-Pachon D.M."/>
            <person name="Robert V."/>
            <person name="Roehrig J."/>
            <person name="Ruller R."/>
            <person name="Salamov A."/>
            <person name="Salih N.S."/>
            <person name="Samson R.A."/>
            <person name="Sandor E."/>
            <person name="Sanguinetti M."/>
            <person name="Schuetze T."/>
            <person name="Sepcic K."/>
            <person name="Shelest E."/>
            <person name="Sherlock G."/>
            <person name="Sophianopoulou V."/>
            <person name="Squina F.M."/>
            <person name="Sun H."/>
            <person name="Susca A."/>
            <person name="Todd R.B."/>
            <person name="Tsang A."/>
            <person name="Unkles S.E."/>
            <person name="van de Wiele N."/>
            <person name="van Rossen-Uffink D."/>
            <person name="Oliveira J.V."/>
            <person name="Vesth T.C."/>
            <person name="Visser J."/>
            <person name="Yu J.-H."/>
            <person name="Zhou M."/>
            <person name="Andersen M.R."/>
            <person name="Archer D.B."/>
            <person name="Baker S.E."/>
            <person name="Benoit I."/>
            <person name="Brakhage A.A."/>
            <person name="Braus G.H."/>
            <person name="Fischer R."/>
            <person name="Frisvad J.C."/>
            <person name="Goldman G.H."/>
            <person name="Houbraken J."/>
            <person name="Oakley B."/>
            <person name="Pocsi I."/>
            <person name="Scazzocchio C."/>
            <person name="Seiboth B."/>
            <person name="vanKuyk P.A."/>
            <person name="Wortman J."/>
            <person name="Dyer P.S."/>
            <person name="Grigoriev I.V."/>
        </authorList>
    </citation>
    <scope>NUCLEOTIDE SEQUENCE [LARGE SCALE GENOMIC DNA]</scope>
    <source>
        <strain evidence="10">CBS 583.65</strain>
    </source>
</reference>
<evidence type="ECO:0000256" key="1">
    <source>
        <dbReference type="ARBA" id="ARBA00004141"/>
    </source>
</evidence>
<dbReference type="Pfam" id="PF03798">
    <property type="entry name" value="TRAM_LAG1_CLN8"/>
    <property type="match status" value="1"/>
</dbReference>
<dbReference type="PANTHER" id="PTHR12560:SF0">
    <property type="entry name" value="LD18904P"/>
    <property type="match status" value="1"/>
</dbReference>
<dbReference type="AlphaFoldDB" id="A0A1L9PPM6"/>
<dbReference type="InterPro" id="IPR006634">
    <property type="entry name" value="TLC-dom"/>
</dbReference>
<evidence type="ECO:0000256" key="4">
    <source>
        <dbReference type="ARBA" id="ARBA00022989"/>
    </source>
</evidence>
<evidence type="ECO:0000256" key="2">
    <source>
        <dbReference type="ARBA" id="ARBA00009808"/>
    </source>
</evidence>
<feature type="transmembrane region" description="Helical" evidence="7">
    <location>
        <begin position="67"/>
        <end position="84"/>
    </location>
</feature>
<dbReference type="GO" id="GO:0016020">
    <property type="term" value="C:membrane"/>
    <property type="evidence" value="ECO:0007669"/>
    <property type="project" value="UniProtKB-SubCell"/>
</dbReference>
<evidence type="ECO:0000256" key="3">
    <source>
        <dbReference type="ARBA" id="ARBA00022692"/>
    </source>
</evidence>
<gene>
    <name evidence="9" type="ORF">ASPVEDRAFT_133943</name>
</gene>
<keyword evidence="10" id="KW-1185">Reference proteome</keyword>
<dbReference type="PROSITE" id="PS50922">
    <property type="entry name" value="TLC"/>
    <property type="match status" value="1"/>
</dbReference>
<feature type="domain" description="TLC" evidence="8">
    <location>
        <begin position="61"/>
        <end position="297"/>
    </location>
</feature>
<feature type="transmembrane region" description="Helical" evidence="7">
    <location>
        <begin position="27"/>
        <end position="46"/>
    </location>
</feature>
<dbReference type="InterPro" id="IPR016439">
    <property type="entry name" value="Lag1/Lac1-like"/>
</dbReference>
<keyword evidence="3 6" id="KW-0812">Transmembrane</keyword>
<name>A0A1L9PPM6_ASPVE</name>
<comment type="subcellular location">
    <subcellularLocation>
        <location evidence="1">Membrane</location>
        <topology evidence="1">Multi-pass membrane protein</topology>
    </subcellularLocation>
</comment>
<sequence>MIQTFQLPYFDPSTGNYGQGWRDMYCVAAFSIALTAMWAISVTWIFEPLARRMGLPPGKARRFAEQTWLCIYYSSMWTLGMYLWRRSRYWTSMRELWATFPTKQLGGGLKFYLLTSLAFWFHQIIVVNVEKKRNDYPLYMAHHIATAVMMSSAYVYSAHELVHLVSNLMEAADVFLCIAKICRYVDWRTSGNIALGTFATVWLISRHIVYVRVCWILFQDIPTIKPYGCYSGINGQLSKDDVVVSWSRLGRPFIDSASLICIVPLVKWAFLSMMLVFEAMSIVWFKMIVQTVTRAFVNGYSDDVRSDEDEAEESVEMK</sequence>
<dbReference type="EMBL" id="KV878130">
    <property type="protein sequence ID" value="OJJ03484.1"/>
    <property type="molecule type" value="Genomic_DNA"/>
</dbReference>
<dbReference type="STRING" id="1036611.A0A1L9PPM6"/>
<proteinExistence type="inferred from homology"/>
<feature type="transmembrane region" description="Helical" evidence="7">
    <location>
        <begin position="111"/>
        <end position="129"/>
    </location>
</feature>
<comment type="similarity">
    <text evidence="2">Belongs to the sphingosine N-acyltransferase family.</text>
</comment>
<protein>
    <recommendedName>
        <fullName evidence="8">TLC domain-containing protein</fullName>
    </recommendedName>
</protein>
<evidence type="ECO:0000313" key="10">
    <source>
        <dbReference type="Proteomes" id="UP000184073"/>
    </source>
</evidence>
<accession>A0A1L9PPM6</accession>
<feature type="transmembrane region" description="Helical" evidence="7">
    <location>
        <begin position="256"/>
        <end position="277"/>
    </location>
</feature>
<organism evidence="9 10">
    <name type="scientific">Aspergillus versicolor CBS 583.65</name>
    <dbReference type="NCBI Taxonomy" id="1036611"/>
    <lineage>
        <taxon>Eukaryota</taxon>
        <taxon>Fungi</taxon>
        <taxon>Dikarya</taxon>
        <taxon>Ascomycota</taxon>
        <taxon>Pezizomycotina</taxon>
        <taxon>Eurotiomycetes</taxon>
        <taxon>Eurotiomycetidae</taxon>
        <taxon>Eurotiales</taxon>
        <taxon>Aspergillaceae</taxon>
        <taxon>Aspergillus</taxon>
        <taxon>Aspergillus subgen. Nidulantes</taxon>
    </lineage>
</organism>
<dbReference type="PANTHER" id="PTHR12560">
    <property type="entry name" value="LONGEVITY ASSURANCE FACTOR 1 LAG1"/>
    <property type="match status" value="1"/>
</dbReference>
<evidence type="ECO:0000313" key="9">
    <source>
        <dbReference type="EMBL" id="OJJ03484.1"/>
    </source>
</evidence>
<keyword evidence="4 7" id="KW-1133">Transmembrane helix</keyword>
<keyword evidence="5 6" id="KW-0472">Membrane</keyword>
<dbReference type="GO" id="GO:0046513">
    <property type="term" value="P:ceramide biosynthetic process"/>
    <property type="evidence" value="ECO:0007669"/>
    <property type="project" value="InterPro"/>
</dbReference>
<dbReference type="PIRSF" id="PIRSF005225">
    <property type="entry name" value="LAG1_LAC1"/>
    <property type="match status" value="1"/>
</dbReference>
<dbReference type="RefSeq" id="XP_040669246.1">
    <property type="nucleotide sequence ID" value="XM_040807076.1"/>
</dbReference>